<dbReference type="AlphaFoldDB" id="A0A7X2MXS9"/>
<reference evidence="3 4" key="1">
    <citation type="submission" date="2019-08" db="EMBL/GenBank/DDBJ databases">
        <title>In-depth cultivation of the pig gut microbiome towards novel bacterial diversity and tailored functional studies.</title>
        <authorList>
            <person name="Wylensek D."/>
            <person name="Hitch T.C.A."/>
            <person name="Clavel T."/>
        </authorList>
    </citation>
    <scope>NUCLEOTIDE SEQUENCE [LARGE SCALE GENOMIC DNA]</scope>
    <source>
        <strain evidence="3 4">WCA-383-APC-5B</strain>
    </source>
</reference>
<protein>
    <submittedName>
        <fullName evidence="3">PRD domain-containing protein</fullName>
    </submittedName>
</protein>
<dbReference type="Pfam" id="PF03123">
    <property type="entry name" value="CAT_RBD"/>
    <property type="match status" value="1"/>
</dbReference>
<accession>A0A7X2MXS9</accession>
<dbReference type="Gene3D" id="2.30.24.10">
    <property type="entry name" value="CAT RNA-binding domain"/>
    <property type="match status" value="1"/>
</dbReference>
<dbReference type="PANTHER" id="PTHR30185">
    <property type="entry name" value="CRYPTIC BETA-GLUCOSIDE BGL OPERON ANTITERMINATOR"/>
    <property type="match status" value="1"/>
</dbReference>
<dbReference type="EMBL" id="VULX01000006">
    <property type="protein sequence ID" value="MSR91039.1"/>
    <property type="molecule type" value="Genomic_DNA"/>
</dbReference>
<dbReference type="SUPFAM" id="SSF50151">
    <property type="entry name" value="SacY-like RNA-binding domain"/>
    <property type="match status" value="1"/>
</dbReference>
<dbReference type="InterPro" id="IPR050661">
    <property type="entry name" value="BglG_antiterminators"/>
</dbReference>
<dbReference type="GO" id="GO:0006355">
    <property type="term" value="P:regulation of DNA-templated transcription"/>
    <property type="evidence" value="ECO:0007669"/>
    <property type="project" value="InterPro"/>
</dbReference>
<sequence>MFRVIKVLNNNAILATDGSDNEIVFLGKGIGFNRKIDDLFDNIENSKCYCLQKETEKGNSLDLIDNMKPLYLEIASEILNIAEKRFKKIDNSVLVTLADHIAFSIERLKKDLVVNNPFSDDIKSLFKDEYEVALKGKEIIKRRTGAEISNDEVGYITLHIHSALTSDNVSQSMRIAMIIRETIEKVEDKFNIEIKTDSLSYSRLMNHVKFMIVRLKQNEKLHVDINEYTKTQFPNSYDIALNICDKIAHELKQPVDEVEVGYLALHIERIKTSEIK</sequence>
<feature type="domain" description="PRD" evidence="2">
    <location>
        <begin position="66"/>
        <end position="170"/>
    </location>
</feature>
<dbReference type="InterPro" id="IPR036634">
    <property type="entry name" value="PRD_sf"/>
</dbReference>
<dbReference type="RefSeq" id="WP_154530920.1">
    <property type="nucleotide sequence ID" value="NZ_JAQXTV010000018.1"/>
</dbReference>
<keyword evidence="1" id="KW-0677">Repeat</keyword>
<dbReference type="Pfam" id="PF00874">
    <property type="entry name" value="PRD"/>
    <property type="match status" value="2"/>
</dbReference>
<feature type="domain" description="PRD" evidence="2">
    <location>
        <begin position="171"/>
        <end position="276"/>
    </location>
</feature>
<evidence type="ECO:0000259" key="2">
    <source>
        <dbReference type="PROSITE" id="PS51372"/>
    </source>
</evidence>
<name>A0A7X2MXS9_9CLOT</name>
<dbReference type="InterPro" id="IPR036650">
    <property type="entry name" value="CAT_RNA-bd_dom_sf"/>
</dbReference>
<dbReference type="Gene3D" id="1.20.58.1950">
    <property type="match status" value="1"/>
</dbReference>
<dbReference type="Gene3D" id="1.20.890.100">
    <property type="match status" value="1"/>
</dbReference>
<dbReference type="InterPro" id="IPR004341">
    <property type="entry name" value="CAT_RNA-bd_dom"/>
</dbReference>
<evidence type="ECO:0000313" key="3">
    <source>
        <dbReference type="EMBL" id="MSR91039.1"/>
    </source>
</evidence>
<dbReference type="Gene3D" id="1.10.1790.10">
    <property type="entry name" value="PRD domain"/>
    <property type="match status" value="1"/>
</dbReference>
<dbReference type="GO" id="GO:0003723">
    <property type="term" value="F:RNA binding"/>
    <property type="evidence" value="ECO:0007669"/>
    <property type="project" value="InterPro"/>
</dbReference>
<gene>
    <name evidence="3" type="ORF">FYJ33_06360</name>
</gene>
<dbReference type="PROSITE" id="PS51372">
    <property type="entry name" value="PRD_2"/>
    <property type="match status" value="2"/>
</dbReference>
<comment type="caution">
    <text evidence="3">The sequence shown here is derived from an EMBL/GenBank/DDBJ whole genome shotgun (WGS) entry which is preliminary data.</text>
</comment>
<dbReference type="SMART" id="SM01061">
    <property type="entry name" value="CAT_RBD"/>
    <property type="match status" value="1"/>
</dbReference>
<dbReference type="InterPro" id="IPR011608">
    <property type="entry name" value="PRD"/>
</dbReference>
<evidence type="ECO:0000256" key="1">
    <source>
        <dbReference type="ARBA" id="ARBA00022737"/>
    </source>
</evidence>
<dbReference type="SUPFAM" id="SSF63520">
    <property type="entry name" value="PTS-regulatory domain, PRD"/>
    <property type="match status" value="2"/>
</dbReference>
<organism evidence="3 4">
    <name type="scientific">Inconstantimicrobium porci</name>
    <dbReference type="NCBI Taxonomy" id="2652291"/>
    <lineage>
        <taxon>Bacteria</taxon>
        <taxon>Bacillati</taxon>
        <taxon>Bacillota</taxon>
        <taxon>Clostridia</taxon>
        <taxon>Eubacteriales</taxon>
        <taxon>Clostridiaceae</taxon>
        <taxon>Inconstantimicrobium</taxon>
    </lineage>
</organism>
<evidence type="ECO:0000313" key="4">
    <source>
        <dbReference type="Proteomes" id="UP000460287"/>
    </source>
</evidence>
<proteinExistence type="predicted"/>
<dbReference type="Proteomes" id="UP000460287">
    <property type="component" value="Unassembled WGS sequence"/>
</dbReference>
<keyword evidence="4" id="KW-1185">Reference proteome</keyword>
<dbReference type="PANTHER" id="PTHR30185:SF16">
    <property type="entry name" value="PROTEIN GLCT"/>
    <property type="match status" value="1"/>
</dbReference>